<evidence type="ECO:0000313" key="4">
    <source>
        <dbReference type="Proteomes" id="UP000708208"/>
    </source>
</evidence>
<comment type="caution">
    <text evidence="3">The sequence shown here is derived from an EMBL/GenBank/DDBJ whole genome shotgun (WGS) entry which is preliminary data.</text>
</comment>
<feature type="domain" description="Thioester reductase (TE)" evidence="2">
    <location>
        <begin position="44"/>
        <end position="91"/>
    </location>
</feature>
<dbReference type="GO" id="GO:0005777">
    <property type="term" value="C:peroxisome"/>
    <property type="evidence" value="ECO:0007669"/>
    <property type="project" value="TreeGrafter"/>
</dbReference>
<dbReference type="AlphaFoldDB" id="A0A8J2L237"/>
<evidence type="ECO:0000313" key="3">
    <source>
        <dbReference type="EMBL" id="CAG7823795.1"/>
    </source>
</evidence>
<gene>
    <name evidence="3" type="ORF">AFUS01_LOCUS33989</name>
</gene>
<dbReference type="EMBL" id="CAJVCH010530607">
    <property type="protein sequence ID" value="CAG7823795.1"/>
    <property type="molecule type" value="Genomic_DNA"/>
</dbReference>
<keyword evidence="1" id="KW-0521">NADP</keyword>
<protein>
    <recommendedName>
        <fullName evidence="1">Fatty acyl-CoA reductase</fullName>
        <ecNumber evidence="1">1.2.1.84</ecNumber>
    </recommendedName>
</protein>
<feature type="non-terminal residue" evidence="3">
    <location>
        <position position="1"/>
    </location>
</feature>
<comment type="similarity">
    <text evidence="1">Belongs to the fatty acyl-CoA reductase family.</text>
</comment>
<dbReference type="Pfam" id="PF07993">
    <property type="entry name" value="NAD_binding_4"/>
    <property type="match status" value="1"/>
</dbReference>
<comment type="catalytic activity">
    <reaction evidence="1">
        <text>a long-chain fatty acyl-CoA + 2 NADPH + 2 H(+) = a long-chain primary fatty alcohol + 2 NADP(+) + CoA</text>
        <dbReference type="Rhea" id="RHEA:52716"/>
        <dbReference type="ChEBI" id="CHEBI:15378"/>
        <dbReference type="ChEBI" id="CHEBI:57287"/>
        <dbReference type="ChEBI" id="CHEBI:57783"/>
        <dbReference type="ChEBI" id="CHEBI:58349"/>
        <dbReference type="ChEBI" id="CHEBI:77396"/>
        <dbReference type="ChEBI" id="CHEBI:83139"/>
        <dbReference type="EC" id="1.2.1.84"/>
    </reaction>
</comment>
<dbReference type="GO" id="GO:0102965">
    <property type="term" value="F:alcohol-forming long-chain fatty acyl-CoA reductase activity"/>
    <property type="evidence" value="ECO:0007669"/>
    <property type="project" value="UniProtKB-EC"/>
</dbReference>
<proteinExistence type="inferred from homology"/>
<keyword evidence="1" id="KW-0443">Lipid metabolism</keyword>
<evidence type="ECO:0000256" key="1">
    <source>
        <dbReference type="RuleBase" id="RU363097"/>
    </source>
</evidence>
<name>A0A8J2L237_9HEXA</name>
<dbReference type="InterPro" id="IPR013120">
    <property type="entry name" value="FAR_NAD-bd"/>
</dbReference>
<evidence type="ECO:0000259" key="2">
    <source>
        <dbReference type="Pfam" id="PF07993"/>
    </source>
</evidence>
<keyword evidence="1" id="KW-0444">Lipid biosynthesis</keyword>
<organism evidence="3 4">
    <name type="scientific">Allacma fusca</name>
    <dbReference type="NCBI Taxonomy" id="39272"/>
    <lineage>
        <taxon>Eukaryota</taxon>
        <taxon>Metazoa</taxon>
        <taxon>Ecdysozoa</taxon>
        <taxon>Arthropoda</taxon>
        <taxon>Hexapoda</taxon>
        <taxon>Collembola</taxon>
        <taxon>Symphypleona</taxon>
        <taxon>Sminthuridae</taxon>
        <taxon>Allacma</taxon>
    </lineage>
</organism>
<dbReference type="GO" id="GO:0080019">
    <property type="term" value="F:alcohol-forming very long-chain fatty acyl-CoA reductase activity"/>
    <property type="evidence" value="ECO:0007669"/>
    <property type="project" value="InterPro"/>
</dbReference>
<dbReference type="InterPro" id="IPR026055">
    <property type="entry name" value="FAR"/>
</dbReference>
<dbReference type="PANTHER" id="PTHR11011">
    <property type="entry name" value="MALE STERILITY PROTEIN 2-RELATED"/>
    <property type="match status" value="1"/>
</dbReference>
<keyword evidence="4" id="KW-1185">Reference proteome</keyword>
<comment type="function">
    <text evidence="1">Catalyzes the reduction of fatty acyl-CoA to fatty alcohols.</text>
</comment>
<dbReference type="Proteomes" id="UP000708208">
    <property type="component" value="Unassembled WGS sequence"/>
</dbReference>
<dbReference type="EC" id="1.2.1.84" evidence="1"/>
<reference evidence="3" key="1">
    <citation type="submission" date="2021-06" db="EMBL/GenBank/DDBJ databases">
        <authorList>
            <person name="Hodson N. C."/>
            <person name="Mongue J. A."/>
            <person name="Jaron S. K."/>
        </authorList>
    </citation>
    <scope>NUCLEOTIDE SEQUENCE</scope>
</reference>
<sequence>SVIFVWDSFRRLGEASCAPMGTRVLGNGAGSEISEFFKDQSVWITGGAGFVGKALIEKLLRTCPGVKAVYVLIRPKRTWDVKTRMENMLNGSVSSFLTPD</sequence>
<accession>A0A8J2L237</accession>
<dbReference type="OrthoDB" id="429813at2759"/>
<dbReference type="PANTHER" id="PTHR11011:SF60">
    <property type="entry name" value="FATTY ACYL-COA REDUCTASE-RELATED"/>
    <property type="match status" value="1"/>
</dbReference>
<dbReference type="GO" id="GO:0035336">
    <property type="term" value="P:long-chain fatty-acyl-CoA metabolic process"/>
    <property type="evidence" value="ECO:0007669"/>
    <property type="project" value="TreeGrafter"/>
</dbReference>
<keyword evidence="1" id="KW-0560">Oxidoreductase</keyword>